<reference evidence="1 2" key="1">
    <citation type="submission" date="2018-11" db="EMBL/GenBank/DDBJ databases">
        <title>Flavobacterium sp. nov., YIM 102796 draft genome.</title>
        <authorList>
            <person name="Li G."/>
            <person name="Jiang Y."/>
        </authorList>
    </citation>
    <scope>NUCLEOTIDE SEQUENCE [LARGE SCALE GENOMIC DNA]</scope>
    <source>
        <strain evidence="1 2">YIM 102796</strain>
    </source>
</reference>
<gene>
    <name evidence="1" type="ORF">EG242_08860</name>
</gene>
<name>A0A3P1B0G0_9FLAO</name>
<dbReference type="AlphaFoldDB" id="A0A3P1B0G0"/>
<dbReference type="OrthoDB" id="1424572at2"/>
<proteinExistence type="predicted"/>
<evidence type="ECO:0000313" key="1">
    <source>
        <dbReference type="EMBL" id="RRA94638.1"/>
    </source>
</evidence>
<accession>A0A3P1B0G0</accession>
<keyword evidence="2" id="KW-1185">Reference proteome</keyword>
<dbReference type="RefSeq" id="WP_124899537.1">
    <property type="nucleotide sequence ID" value="NZ_RQTJ01000016.1"/>
</dbReference>
<evidence type="ECO:0000313" key="2">
    <source>
        <dbReference type="Proteomes" id="UP000268372"/>
    </source>
</evidence>
<comment type="caution">
    <text evidence="1">The sequence shown here is derived from an EMBL/GenBank/DDBJ whole genome shotgun (WGS) entry which is preliminary data.</text>
</comment>
<dbReference type="EMBL" id="RQTJ01000016">
    <property type="protein sequence ID" value="RRA94638.1"/>
    <property type="molecule type" value="Genomic_DNA"/>
</dbReference>
<dbReference type="Proteomes" id="UP000268372">
    <property type="component" value="Unassembled WGS sequence"/>
</dbReference>
<protein>
    <submittedName>
        <fullName evidence="1">Uncharacterized protein</fullName>
    </submittedName>
</protein>
<organism evidence="1 2">
    <name type="scientific">Paenimyroides viscosum</name>
    <dbReference type="NCBI Taxonomy" id="2488729"/>
    <lineage>
        <taxon>Bacteria</taxon>
        <taxon>Pseudomonadati</taxon>
        <taxon>Bacteroidota</taxon>
        <taxon>Flavobacteriia</taxon>
        <taxon>Flavobacteriales</taxon>
        <taxon>Flavobacteriaceae</taxon>
        <taxon>Paenimyroides</taxon>
    </lineage>
</organism>
<sequence length="115" mass="13236">MNKYVLMIALLTLQLSYGQSQEQQATKQNIEVSKPKELARFIVFSIIDQSNTEEFIKFKEKYNVDIKFESCAVDVSLFSKARTNNKKLADVLTEQYGKVWMDELPCTLVGVSMEQ</sequence>